<evidence type="ECO:0000256" key="1">
    <source>
        <dbReference type="SAM" id="Phobius"/>
    </source>
</evidence>
<dbReference type="Pfam" id="PF12869">
    <property type="entry name" value="tRNA_anti-like"/>
    <property type="match status" value="1"/>
</dbReference>
<comment type="caution">
    <text evidence="2">The sequence shown here is derived from an EMBL/GenBank/DDBJ whole genome shotgun (WGS) entry which is preliminary data.</text>
</comment>
<evidence type="ECO:0000313" key="2">
    <source>
        <dbReference type="EMBL" id="MDI9240770.1"/>
    </source>
</evidence>
<keyword evidence="1" id="KW-0812">Transmembrane</keyword>
<dbReference type="EMBL" id="JASGBI010000002">
    <property type="protein sequence ID" value="MDI9240770.1"/>
    <property type="molecule type" value="Genomic_DNA"/>
</dbReference>
<proteinExistence type="predicted"/>
<accession>A0ABT6XLZ4</accession>
<name>A0ABT6XLZ4_9GAMM</name>
<dbReference type="RefSeq" id="WP_283214251.1">
    <property type="nucleotide sequence ID" value="NZ_JASGBI010000002.1"/>
</dbReference>
<organism evidence="2 3">
    <name type="scientific">Lysobacter stagni</name>
    <dbReference type="NCBI Taxonomy" id="3045172"/>
    <lineage>
        <taxon>Bacteria</taxon>
        <taxon>Pseudomonadati</taxon>
        <taxon>Pseudomonadota</taxon>
        <taxon>Gammaproteobacteria</taxon>
        <taxon>Lysobacterales</taxon>
        <taxon>Lysobacteraceae</taxon>
        <taxon>Lysobacter</taxon>
    </lineage>
</organism>
<dbReference type="InterPro" id="IPR024422">
    <property type="entry name" value="Protein_unknown_function_OB"/>
</dbReference>
<keyword evidence="1" id="KW-1133">Transmembrane helix</keyword>
<keyword evidence="3" id="KW-1185">Reference proteome</keyword>
<protein>
    <submittedName>
        <fullName evidence="2">Uncharacterized protein</fullName>
    </submittedName>
</protein>
<keyword evidence="1" id="KW-0472">Membrane</keyword>
<sequence>MGTLAKWLGIIFLGLIVVGFYGAIALAPNPVVIRAGQVATEVGPPPIVQPQVAPGALDVFTARDLAVAYDENAVAADASFKDKRFFVYGQVESIDTDFNGVPCITLDAGMYFSNPQLKFGKDAHGSLADLRKGHPIVAACTGGGDSAKGPMLRSCTLL</sequence>
<evidence type="ECO:0000313" key="3">
    <source>
        <dbReference type="Proteomes" id="UP001321580"/>
    </source>
</evidence>
<feature type="transmembrane region" description="Helical" evidence="1">
    <location>
        <begin position="7"/>
        <end position="27"/>
    </location>
</feature>
<gene>
    <name evidence="2" type="ORF">QLQ15_17845</name>
</gene>
<dbReference type="Proteomes" id="UP001321580">
    <property type="component" value="Unassembled WGS sequence"/>
</dbReference>
<reference evidence="2 3" key="1">
    <citation type="submission" date="2023-05" db="EMBL/GenBank/DDBJ databases">
        <title>Lysobacter sp. strain LF1 Genome sequencing and assembly.</title>
        <authorList>
            <person name="Jung Y."/>
        </authorList>
    </citation>
    <scope>NUCLEOTIDE SEQUENCE [LARGE SCALE GENOMIC DNA]</scope>
    <source>
        <strain evidence="2 3">LF1</strain>
    </source>
</reference>